<dbReference type="Proteomes" id="UP000613580">
    <property type="component" value="Unassembled WGS sequence"/>
</dbReference>
<evidence type="ECO:0000313" key="6">
    <source>
        <dbReference type="EMBL" id="KAF7316955.1"/>
    </source>
</evidence>
<dbReference type="InterPro" id="IPR018222">
    <property type="entry name" value="Nuclear_transport_factor_2_euk"/>
</dbReference>
<comment type="caution">
    <text evidence="6">The sequence shown here is derived from an EMBL/GenBank/DDBJ whole genome shotgun (WGS) entry which is preliminary data.</text>
</comment>
<gene>
    <name evidence="6" type="ORF">HMN09_00429800</name>
</gene>
<organism evidence="6 7">
    <name type="scientific">Mycena chlorophos</name>
    <name type="common">Agaric fungus</name>
    <name type="synonym">Agaricus chlorophos</name>
    <dbReference type="NCBI Taxonomy" id="658473"/>
    <lineage>
        <taxon>Eukaryota</taxon>
        <taxon>Fungi</taxon>
        <taxon>Dikarya</taxon>
        <taxon>Basidiomycota</taxon>
        <taxon>Agaricomycotina</taxon>
        <taxon>Agaricomycetes</taxon>
        <taxon>Agaricomycetidae</taxon>
        <taxon>Agaricales</taxon>
        <taxon>Marasmiineae</taxon>
        <taxon>Mycenaceae</taxon>
        <taxon>Mycena</taxon>
    </lineage>
</organism>
<dbReference type="GO" id="GO:0003676">
    <property type="term" value="F:nucleic acid binding"/>
    <property type="evidence" value="ECO:0007669"/>
    <property type="project" value="InterPro"/>
</dbReference>
<dbReference type="FunFam" id="3.10.450.50:FF:000005">
    <property type="entry name" value="Nuclear transport factor 2"/>
    <property type="match status" value="1"/>
</dbReference>
<dbReference type="Pfam" id="PF01612">
    <property type="entry name" value="DNA_pol_A_exo1"/>
    <property type="match status" value="1"/>
</dbReference>
<comment type="subcellular location">
    <subcellularLocation>
        <location evidence="1">Cytoplasm</location>
    </subcellularLocation>
</comment>
<evidence type="ECO:0000256" key="2">
    <source>
        <dbReference type="ARBA" id="ARBA00022490"/>
    </source>
</evidence>
<sequence length="522" mass="57864">MATQQSRILAALGAATLATDVHKPVAPAIKRTSSAPAPKQRKPSATKAAPPLKATRSEPLQTAEPPAAPVYSYRTVSPQPRRHFAKTDAQADEFVALLDLKSPISVDCEWAVNFRKGGGGPRPVSLIQVADKQNIILIQLRTEVKPMARFPRALRRVLEDAAVPKAGANILNDAKKIFKDYGIMMDGLVELGALARQADPACIQVFGSGKRMVSLANLVKRYLNKTLDKDSDVRLNNWEKVDLPERMREYAANDAYSGYQVFAHLLALAKASDITLDKSKFTSGISYPNLVASEPTTTHPPEEELPPVPVLHLTQDMSEAGVKAYHLRAFRYWRLGKRSMTNMCHELRVDKTAGPLMPSTVISYVVTALTQWPHRPVMPVPEGEIRLLLLEDLRSWERHYNIDEVAGQFINYYYQTFDSNRANLASLYRDSSMLSFEGAQILGTSAIVEKLASLPFQKVEHKVTTKDAQPSSSSVASVLVSVTGMLVVDDSPNPLQFSQVFHLMPESGTYYVFNDIFRLNYA</sequence>
<evidence type="ECO:0000259" key="5">
    <source>
        <dbReference type="PROSITE" id="PS50177"/>
    </source>
</evidence>
<dbReference type="EMBL" id="JACAZE010000005">
    <property type="protein sequence ID" value="KAF7316955.1"/>
    <property type="molecule type" value="Genomic_DNA"/>
</dbReference>
<feature type="domain" description="NTF2" evidence="5">
    <location>
        <begin position="405"/>
        <end position="519"/>
    </location>
</feature>
<protein>
    <recommendedName>
        <fullName evidence="3">Nuclear transport factor 2</fullName>
    </recommendedName>
</protein>
<dbReference type="CDD" id="cd00780">
    <property type="entry name" value="NTF2"/>
    <property type="match status" value="1"/>
</dbReference>
<keyword evidence="2" id="KW-0963">Cytoplasm</keyword>
<dbReference type="SMART" id="SM00474">
    <property type="entry name" value="35EXOc"/>
    <property type="match status" value="1"/>
</dbReference>
<feature type="region of interest" description="Disordered" evidence="4">
    <location>
        <begin position="27"/>
        <end position="73"/>
    </location>
</feature>
<keyword evidence="7" id="KW-1185">Reference proteome</keyword>
<name>A0A8H6TDQ6_MYCCL</name>
<accession>A0A8H6TDQ6</accession>
<dbReference type="PANTHER" id="PTHR12612">
    <property type="entry name" value="NUCLEAR TRANSPORT FACTOR 2"/>
    <property type="match status" value="1"/>
</dbReference>
<dbReference type="InterPro" id="IPR045875">
    <property type="entry name" value="NTF2"/>
</dbReference>
<dbReference type="SUPFAM" id="SSF53098">
    <property type="entry name" value="Ribonuclease H-like"/>
    <property type="match status" value="1"/>
</dbReference>
<dbReference type="PROSITE" id="PS50177">
    <property type="entry name" value="NTF2_DOMAIN"/>
    <property type="match status" value="1"/>
</dbReference>
<dbReference type="GO" id="GO:0005635">
    <property type="term" value="C:nuclear envelope"/>
    <property type="evidence" value="ECO:0007669"/>
    <property type="project" value="UniProtKB-ARBA"/>
</dbReference>
<dbReference type="OrthoDB" id="1920326at2759"/>
<dbReference type="InterPro" id="IPR032710">
    <property type="entry name" value="NTF2-like_dom_sf"/>
</dbReference>
<dbReference type="GO" id="GO:0006606">
    <property type="term" value="P:protein import into nucleus"/>
    <property type="evidence" value="ECO:0007669"/>
    <property type="project" value="UniProtKB-ARBA"/>
</dbReference>
<dbReference type="Gene3D" id="3.30.420.10">
    <property type="entry name" value="Ribonuclease H-like superfamily/Ribonuclease H"/>
    <property type="match status" value="1"/>
</dbReference>
<dbReference type="InterPro" id="IPR002562">
    <property type="entry name" value="3'-5'_exonuclease_dom"/>
</dbReference>
<dbReference type="GO" id="GO:0005737">
    <property type="term" value="C:cytoplasm"/>
    <property type="evidence" value="ECO:0007669"/>
    <property type="project" value="UniProtKB-SubCell"/>
</dbReference>
<evidence type="ECO:0000256" key="1">
    <source>
        <dbReference type="ARBA" id="ARBA00004496"/>
    </source>
</evidence>
<dbReference type="CDD" id="cd06141">
    <property type="entry name" value="WRN_exo"/>
    <property type="match status" value="1"/>
</dbReference>
<dbReference type="Gene3D" id="3.10.450.50">
    <property type="match status" value="1"/>
</dbReference>
<dbReference type="AlphaFoldDB" id="A0A8H6TDQ6"/>
<dbReference type="InterPro" id="IPR036397">
    <property type="entry name" value="RNaseH_sf"/>
</dbReference>
<dbReference type="InterPro" id="IPR012337">
    <property type="entry name" value="RNaseH-like_sf"/>
</dbReference>
<proteinExistence type="predicted"/>
<dbReference type="GO" id="GO:0006139">
    <property type="term" value="P:nucleobase-containing compound metabolic process"/>
    <property type="evidence" value="ECO:0007669"/>
    <property type="project" value="InterPro"/>
</dbReference>
<evidence type="ECO:0000256" key="4">
    <source>
        <dbReference type="SAM" id="MobiDB-lite"/>
    </source>
</evidence>
<reference evidence="6" key="1">
    <citation type="submission" date="2020-05" db="EMBL/GenBank/DDBJ databases">
        <title>Mycena genomes resolve the evolution of fungal bioluminescence.</title>
        <authorList>
            <person name="Tsai I.J."/>
        </authorList>
    </citation>
    <scope>NUCLEOTIDE SEQUENCE</scope>
    <source>
        <strain evidence="6">110903Hualien_Pintung</strain>
    </source>
</reference>
<dbReference type="InterPro" id="IPR002075">
    <property type="entry name" value="NTF2_dom"/>
</dbReference>
<evidence type="ECO:0000256" key="3">
    <source>
        <dbReference type="ARBA" id="ARBA00026247"/>
    </source>
</evidence>
<dbReference type="Pfam" id="PF02136">
    <property type="entry name" value="NTF2"/>
    <property type="match status" value="1"/>
</dbReference>
<evidence type="ECO:0000313" key="7">
    <source>
        <dbReference type="Proteomes" id="UP000613580"/>
    </source>
</evidence>
<dbReference type="SUPFAM" id="SSF54427">
    <property type="entry name" value="NTF2-like"/>
    <property type="match status" value="1"/>
</dbReference>
<dbReference type="GO" id="GO:0008408">
    <property type="term" value="F:3'-5' exonuclease activity"/>
    <property type="evidence" value="ECO:0007669"/>
    <property type="project" value="InterPro"/>
</dbReference>